<dbReference type="SUPFAM" id="SSF53474">
    <property type="entry name" value="alpha/beta-Hydrolases"/>
    <property type="match status" value="1"/>
</dbReference>
<sequence>MPKDRNSNEPSEEVVAFDVQGERVVGTLRLATGKPQPVILLFPGFGGVRDELQIPSQGKGIFAYIAGSFASLGFSSLRIDFRGSGESDGLFENTTYSSQIADGIAAMEFLRSDPRVDGHRIFLLGWSQGGLVAAAIGGRTNRPSGIALWAAIGELSVSFPALIGRETYLRGLAEESIATEIVMPWGARLKLRHPFFQEVATHDPFDEIKAYDGPLFVAEGSLDTAIPAGTGRKFVSAHNGDNELRISPMDHAFNTSLGTEALDALVMATANFFALRPAFLTRT</sequence>
<evidence type="ECO:0000256" key="1">
    <source>
        <dbReference type="ARBA" id="ARBA00022801"/>
    </source>
</evidence>
<name>A0A444ILJ4_RHILE</name>
<accession>A0A444ILJ4</accession>
<dbReference type="RefSeq" id="WP_018241203.1">
    <property type="nucleotide sequence ID" value="NZ_CP121635.1"/>
</dbReference>
<dbReference type="GO" id="GO:0004252">
    <property type="term" value="F:serine-type endopeptidase activity"/>
    <property type="evidence" value="ECO:0007669"/>
    <property type="project" value="InterPro"/>
</dbReference>
<dbReference type="InterPro" id="IPR029058">
    <property type="entry name" value="AB_hydrolase_fold"/>
</dbReference>
<evidence type="ECO:0000259" key="2">
    <source>
        <dbReference type="Pfam" id="PF12146"/>
    </source>
</evidence>
<dbReference type="EMBL" id="WXXP01000007">
    <property type="protein sequence ID" value="NEK51107.1"/>
    <property type="molecule type" value="Genomic_DNA"/>
</dbReference>
<keyword evidence="1 3" id="KW-0378">Hydrolase</keyword>
<organism evidence="3 4">
    <name type="scientific">Rhizobium leguminosarum</name>
    <dbReference type="NCBI Taxonomy" id="384"/>
    <lineage>
        <taxon>Bacteria</taxon>
        <taxon>Pseudomonadati</taxon>
        <taxon>Pseudomonadota</taxon>
        <taxon>Alphaproteobacteria</taxon>
        <taxon>Hyphomicrobiales</taxon>
        <taxon>Rhizobiaceae</taxon>
        <taxon>Rhizobium/Agrobacterium group</taxon>
        <taxon>Rhizobium</taxon>
    </lineage>
</organism>
<dbReference type="AlphaFoldDB" id="A0A444ILJ4"/>
<reference evidence="3 4" key="1">
    <citation type="submission" date="2020-01" db="EMBL/GenBank/DDBJ databases">
        <title>Rhizobium genotypes associated with high levels of biological nitrogen fixation by grain legumes in a temperate-maritime cropping system.</title>
        <authorList>
            <person name="Maluk M."/>
            <person name="Francesc Ferrando Molina F."/>
            <person name="Lopez Del Egido L."/>
            <person name="Lafos M."/>
            <person name="Langarica-Fuentes A."/>
            <person name="Gebre Yohannes G."/>
            <person name="Young M.W."/>
            <person name="Martin P."/>
            <person name="Gantlett R."/>
            <person name="Kenicer G."/>
            <person name="Hawes C."/>
            <person name="Begg G.S."/>
            <person name="Quilliam R.S."/>
            <person name="Squire G.R."/>
            <person name="Poole P.S."/>
            <person name="Young P.W."/>
            <person name="Iannetta P.M."/>
            <person name="James E.K."/>
        </authorList>
    </citation>
    <scope>NUCLEOTIDE SEQUENCE [LARGE SCALE GENOMIC DNA]</scope>
    <source>
        <strain evidence="3 4">JHI944</strain>
    </source>
</reference>
<evidence type="ECO:0000313" key="3">
    <source>
        <dbReference type="EMBL" id="NEK51107.1"/>
    </source>
</evidence>
<dbReference type="PROSITE" id="PS00708">
    <property type="entry name" value="PRO_ENDOPEP_SER"/>
    <property type="match status" value="1"/>
</dbReference>
<dbReference type="InterPro" id="IPR053145">
    <property type="entry name" value="AB_hydrolase_Est10"/>
</dbReference>
<gene>
    <name evidence="3" type="ORF">GUK36_16905</name>
</gene>
<dbReference type="InterPro" id="IPR022742">
    <property type="entry name" value="Hydrolase_4"/>
</dbReference>
<dbReference type="Gene3D" id="3.40.50.1820">
    <property type="entry name" value="alpha/beta hydrolase"/>
    <property type="match status" value="1"/>
</dbReference>
<dbReference type="PANTHER" id="PTHR43265:SF1">
    <property type="entry name" value="ESTERASE ESTD"/>
    <property type="match status" value="1"/>
</dbReference>
<dbReference type="InterPro" id="IPR002471">
    <property type="entry name" value="Pept_S9_AS"/>
</dbReference>
<evidence type="ECO:0000313" key="4">
    <source>
        <dbReference type="Proteomes" id="UP000471409"/>
    </source>
</evidence>
<feature type="domain" description="Serine aminopeptidase S33" evidence="2">
    <location>
        <begin position="60"/>
        <end position="157"/>
    </location>
</feature>
<proteinExistence type="predicted"/>
<dbReference type="GO" id="GO:0052689">
    <property type="term" value="F:carboxylic ester hydrolase activity"/>
    <property type="evidence" value="ECO:0007669"/>
    <property type="project" value="TreeGrafter"/>
</dbReference>
<dbReference type="Proteomes" id="UP000471409">
    <property type="component" value="Unassembled WGS sequence"/>
</dbReference>
<dbReference type="GO" id="GO:0006508">
    <property type="term" value="P:proteolysis"/>
    <property type="evidence" value="ECO:0007669"/>
    <property type="project" value="InterPro"/>
</dbReference>
<dbReference type="Pfam" id="PF12146">
    <property type="entry name" value="Hydrolase_4"/>
    <property type="match status" value="1"/>
</dbReference>
<dbReference type="PANTHER" id="PTHR43265">
    <property type="entry name" value="ESTERASE ESTD"/>
    <property type="match status" value="1"/>
</dbReference>
<protein>
    <submittedName>
        <fullName evidence="3">Alpha/beta fold hydrolase</fullName>
    </submittedName>
</protein>
<comment type="caution">
    <text evidence="3">The sequence shown here is derived from an EMBL/GenBank/DDBJ whole genome shotgun (WGS) entry which is preliminary data.</text>
</comment>